<accession>A0A9J6QZL8</accession>
<evidence type="ECO:0000256" key="1">
    <source>
        <dbReference type="SAM" id="MobiDB-lite"/>
    </source>
</evidence>
<keyword evidence="3" id="KW-1185">Reference proteome</keyword>
<dbReference type="EMBL" id="JAOSHN010000017">
    <property type="protein sequence ID" value="MCU7380953.1"/>
    <property type="molecule type" value="Genomic_DNA"/>
</dbReference>
<evidence type="ECO:0000313" key="3">
    <source>
        <dbReference type="Proteomes" id="UP001065549"/>
    </source>
</evidence>
<reference evidence="2" key="1">
    <citation type="submission" date="2022-09" db="EMBL/GenBank/DDBJ databases">
        <title>Culturomic study of gut microbiota in children with autism spectrum disorder.</title>
        <authorList>
            <person name="Efimov B.A."/>
            <person name="Chaplin A.V."/>
            <person name="Sokolova S.R."/>
            <person name="Pikina A.P."/>
            <person name="Korzhanova M."/>
            <person name="Belova V."/>
            <person name="Korostin D."/>
        </authorList>
    </citation>
    <scope>NUCLEOTIDE SEQUENCE</scope>
    <source>
        <strain evidence="2">ASD5510</strain>
    </source>
</reference>
<name>A0A9J6QZL8_9FIRM</name>
<feature type="compositionally biased region" description="Polar residues" evidence="1">
    <location>
        <begin position="81"/>
        <end position="90"/>
    </location>
</feature>
<dbReference type="InterPro" id="IPR008160">
    <property type="entry name" value="Collagen"/>
</dbReference>
<evidence type="ECO:0008006" key="4">
    <source>
        <dbReference type="Google" id="ProtNLM"/>
    </source>
</evidence>
<feature type="compositionally biased region" description="Low complexity" evidence="1">
    <location>
        <begin position="117"/>
        <end position="134"/>
    </location>
</feature>
<sequence length="180" mass="18177">MAKIDISQEIANFREAIYGEEVRGSLISVAEKATAGVDAVAESAESVLRSATQAITKSDQAAAKANTAATNADRAAEAATQIKNTVQSKLDNGDFIGPPGPQGNTGNKGEKGDKGDTGATGPAGAAGPQGPPGESGVTTPVNSFFTMSVDPDGNLWANHADGGAPDFEYDSATGALYFLT</sequence>
<proteinExistence type="predicted"/>
<comment type="caution">
    <text evidence="2">The sequence shown here is derived from an EMBL/GenBank/DDBJ whole genome shotgun (WGS) entry which is preliminary data.</text>
</comment>
<organism evidence="2 3">
    <name type="scientific">Hominibacterium faecale</name>
    <dbReference type="NCBI Taxonomy" id="2839743"/>
    <lineage>
        <taxon>Bacteria</taxon>
        <taxon>Bacillati</taxon>
        <taxon>Bacillota</taxon>
        <taxon>Clostridia</taxon>
        <taxon>Peptostreptococcales</taxon>
        <taxon>Anaerovoracaceae</taxon>
        <taxon>Hominibacterium</taxon>
    </lineage>
</organism>
<feature type="compositionally biased region" description="Polar residues" evidence="1">
    <location>
        <begin position="136"/>
        <end position="145"/>
    </location>
</feature>
<dbReference type="RefSeq" id="WP_269478866.1">
    <property type="nucleotide sequence ID" value="NZ_JAOSHN010000017.1"/>
</dbReference>
<dbReference type="Pfam" id="PF01391">
    <property type="entry name" value="Collagen"/>
    <property type="match status" value="1"/>
</dbReference>
<evidence type="ECO:0000313" key="2">
    <source>
        <dbReference type="EMBL" id="MCU7380953.1"/>
    </source>
</evidence>
<gene>
    <name evidence="2" type="ORF">OBO34_21800</name>
</gene>
<protein>
    <recommendedName>
        <fullName evidence="4">Collagen-like protein</fullName>
    </recommendedName>
</protein>
<dbReference type="Proteomes" id="UP001065549">
    <property type="component" value="Unassembled WGS sequence"/>
</dbReference>
<dbReference type="AlphaFoldDB" id="A0A9J6QZL8"/>
<feature type="region of interest" description="Disordered" evidence="1">
    <location>
        <begin position="80"/>
        <end position="145"/>
    </location>
</feature>